<keyword evidence="4" id="KW-0694">RNA-binding</keyword>
<dbReference type="Gene3D" id="3.10.290.10">
    <property type="entry name" value="RNA-binding S4 domain"/>
    <property type="match status" value="1"/>
</dbReference>
<evidence type="ECO:0000256" key="3">
    <source>
        <dbReference type="PIRSR" id="PIRSR606225-1"/>
    </source>
</evidence>
<sequence length="334" mass="36844">MPRIDKFLTPFFPDASRTKIQRSIKKGHAKVNGADVKKSYPVEPGDRIVCRVIEKPPMEAVPQDLPLAVVYEDDDLLVVNKSAGRVVHPAPGHRDGTLVNALLHHVQGERMSKDTPEMSDDDVGLSVVNALPSRPDHPVIRPGIVHRLDKGTTGLLVVAKHDVAHRHLAKQFKAHTIDRKYVALVWGTPDPLEGTITGAIGRDPHHRTRMAVVDAEQGKPATTHYAVEEGLGDVSQVSFTLETGRTHQIRVHAAEAGHPLLADDTYGGTHIRYGRQGGKRQTFFDRLFDTLGRPALHAAHLGFTHPTTEERLTFNAPLPDDMQAVWARLRDVVV</sequence>
<dbReference type="InterPro" id="IPR050188">
    <property type="entry name" value="RluA_PseudoU_synthase"/>
</dbReference>
<feature type="active site" evidence="3">
    <location>
        <position position="149"/>
    </location>
</feature>
<comment type="caution">
    <text evidence="7">The sequence shown here is derived from an EMBL/GenBank/DDBJ whole genome shotgun (WGS) entry which is preliminary data.</text>
</comment>
<dbReference type="InterPro" id="IPR036986">
    <property type="entry name" value="S4_RNA-bd_sf"/>
</dbReference>
<dbReference type="GO" id="GO:0120159">
    <property type="term" value="F:rRNA pseudouridine synthase activity"/>
    <property type="evidence" value="ECO:0007669"/>
    <property type="project" value="UniProtKB-ARBA"/>
</dbReference>
<gene>
    <name evidence="7" type="ORF">CRI93_12575</name>
</gene>
<proteinExistence type="inferred from homology"/>
<evidence type="ECO:0000313" key="7">
    <source>
        <dbReference type="EMBL" id="PEN05573.1"/>
    </source>
</evidence>
<protein>
    <recommendedName>
        <fullName evidence="5">Pseudouridine synthase</fullName>
        <ecNumber evidence="5">5.4.99.-</ecNumber>
    </recommendedName>
</protein>
<dbReference type="PANTHER" id="PTHR21600:SF44">
    <property type="entry name" value="RIBOSOMAL LARGE SUBUNIT PSEUDOURIDINE SYNTHASE D"/>
    <property type="match status" value="1"/>
</dbReference>
<dbReference type="SMART" id="SM00363">
    <property type="entry name" value="S4"/>
    <property type="match status" value="1"/>
</dbReference>
<evidence type="ECO:0000256" key="5">
    <source>
        <dbReference type="RuleBase" id="RU362028"/>
    </source>
</evidence>
<evidence type="ECO:0000256" key="4">
    <source>
        <dbReference type="PROSITE-ProRule" id="PRU00182"/>
    </source>
</evidence>
<dbReference type="AlphaFoldDB" id="A0A2H3NJ89"/>
<dbReference type="CDD" id="cd02869">
    <property type="entry name" value="PseudoU_synth_RluA_like"/>
    <property type="match status" value="1"/>
</dbReference>
<keyword evidence="2 5" id="KW-0413">Isomerase</keyword>
<dbReference type="Pfam" id="PF01479">
    <property type="entry name" value="S4"/>
    <property type="match status" value="1"/>
</dbReference>
<comment type="similarity">
    <text evidence="1 5">Belongs to the pseudouridine synthase RluA family.</text>
</comment>
<dbReference type="PROSITE" id="PS50889">
    <property type="entry name" value="S4"/>
    <property type="match status" value="1"/>
</dbReference>
<dbReference type="InterPro" id="IPR020103">
    <property type="entry name" value="PsdUridine_synth_cat_dom_sf"/>
</dbReference>
<evidence type="ECO:0000313" key="8">
    <source>
        <dbReference type="Proteomes" id="UP000221024"/>
    </source>
</evidence>
<dbReference type="Gene3D" id="3.30.2350.10">
    <property type="entry name" value="Pseudouridine synthase"/>
    <property type="match status" value="1"/>
</dbReference>
<dbReference type="InterPro" id="IPR006145">
    <property type="entry name" value="PsdUridine_synth_RsuA/RluA"/>
</dbReference>
<feature type="domain" description="RNA-binding S4" evidence="6">
    <location>
        <begin position="2"/>
        <end position="63"/>
    </location>
</feature>
<dbReference type="GO" id="GO:0003723">
    <property type="term" value="F:RNA binding"/>
    <property type="evidence" value="ECO:0007669"/>
    <property type="project" value="UniProtKB-KW"/>
</dbReference>
<evidence type="ECO:0000259" key="6">
    <source>
        <dbReference type="SMART" id="SM00363"/>
    </source>
</evidence>
<dbReference type="PANTHER" id="PTHR21600">
    <property type="entry name" value="MITOCHONDRIAL RNA PSEUDOURIDINE SYNTHASE"/>
    <property type="match status" value="1"/>
</dbReference>
<organism evidence="7 8">
    <name type="scientific">Longimonas halophila</name>
    <dbReference type="NCBI Taxonomy" id="1469170"/>
    <lineage>
        <taxon>Bacteria</taxon>
        <taxon>Pseudomonadati</taxon>
        <taxon>Rhodothermota</taxon>
        <taxon>Rhodothermia</taxon>
        <taxon>Rhodothermales</taxon>
        <taxon>Salisaetaceae</taxon>
        <taxon>Longimonas</taxon>
    </lineage>
</organism>
<dbReference type="InterPro" id="IPR006225">
    <property type="entry name" value="PsdUridine_synth_RluC/D"/>
</dbReference>
<dbReference type="GO" id="GO:0000455">
    <property type="term" value="P:enzyme-directed rRNA pseudouridine synthesis"/>
    <property type="evidence" value="ECO:0007669"/>
    <property type="project" value="TreeGrafter"/>
</dbReference>
<dbReference type="SUPFAM" id="SSF55174">
    <property type="entry name" value="Alpha-L RNA-binding motif"/>
    <property type="match status" value="1"/>
</dbReference>
<dbReference type="OrthoDB" id="9807829at2"/>
<comment type="catalytic activity">
    <reaction evidence="5">
        <text>a uridine in RNA = a pseudouridine in RNA</text>
        <dbReference type="Rhea" id="RHEA:48348"/>
        <dbReference type="Rhea" id="RHEA-COMP:12068"/>
        <dbReference type="Rhea" id="RHEA-COMP:12069"/>
        <dbReference type="ChEBI" id="CHEBI:65314"/>
        <dbReference type="ChEBI" id="CHEBI:65315"/>
    </reaction>
</comment>
<dbReference type="InterPro" id="IPR002942">
    <property type="entry name" value="S4_RNA-bd"/>
</dbReference>
<dbReference type="PROSITE" id="PS01129">
    <property type="entry name" value="PSI_RLU"/>
    <property type="match status" value="1"/>
</dbReference>
<comment type="function">
    <text evidence="5">Responsible for synthesis of pseudouridine from uracil.</text>
</comment>
<accession>A0A2H3NJ89</accession>
<dbReference type="SUPFAM" id="SSF55120">
    <property type="entry name" value="Pseudouridine synthase"/>
    <property type="match status" value="1"/>
</dbReference>
<evidence type="ECO:0000256" key="2">
    <source>
        <dbReference type="ARBA" id="ARBA00023235"/>
    </source>
</evidence>
<dbReference type="Proteomes" id="UP000221024">
    <property type="component" value="Unassembled WGS sequence"/>
</dbReference>
<evidence type="ECO:0000256" key="1">
    <source>
        <dbReference type="ARBA" id="ARBA00010876"/>
    </source>
</evidence>
<dbReference type="NCBIfam" id="TIGR00005">
    <property type="entry name" value="rluA_subfam"/>
    <property type="match status" value="1"/>
</dbReference>
<dbReference type="EC" id="5.4.99.-" evidence="5"/>
<dbReference type="InterPro" id="IPR006224">
    <property type="entry name" value="PsdUridine_synth_RluA-like_CS"/>
</dbReference>
<reference evidence="7 8" key="1">
    <citation type="submission" date="2017-10" db="EMBL/GenBank/DDBJ databases">
        <title>Draft genome of Longimonas halophila.</title>
        <authorList>
            <person name="Goh K.M."/>
            <person name="Shamsir M.S."/>
            <person name="Lim S.W."/>
        </authorList>
    </citation>
    <scope>NUCLEOTIDE SEQUENCE [LARGE SCALE GENOMIC DNA]</scope>
    <source>
        <strain evidence="7 8">KCTC 42399</strain>
    </source>
</reference>
<dbReference type="EMBL" id="PDEP01000013">
    <property type="protein sequence ID" value="PEN05573.1"/>
    <property type="molecule type" value="Genomic_DNA"/>
</dbReference>
<dbReference type="CDD" id="cd00165">
    <property type="entry name" value="S4"/>
    <property type="match status" value="1"/>
</dbReference>
<name>A0A2H3NJ89_9BACT</name>
<keyword evidence="8" id="KW-1185">Reference proteome</keyword>
<dbReference type="Pfam" id="PF00849">
    <property type="entry name" value="PseudoU_synth_2"/>
    <property type="match status" value="1"/>
</dbReference>